<protein>
    <recommendedName>
        <fullName evidence="6">DUF2852 domain-containing protein</fullName>
    </recommendedName>
</protein>
<dbReference type="STRING" id="576117.SAMN04488138_103215"/>
<dbReference type="Pfam" id="PF11014">
    <property type="entry name" value="DUF2852"/>
    <property type="match status" value="1"/>
</dbReference>
<dbReference type="EMBL" id="FORY01000003">
    <property type="protein sequence ID" value="SFJ28994.1"/>
    <property type="molecule type" value="Genomic_DNA"/>
</dbReference>
<dbReference type="OrthoDB" id="9806878at2"/>
<evidence type="ECO:0000256" key="3">
    <source>
        <dbReference type="SAM" id="Phobius"/>
    </source>
</evidence>
<feature type="transmembrane region" description="Helical" evidence="3">
    <location>
        <begin position="32"/>
        <end position="57"/>
    </location>
</feature>
<evidence type="ECO:0000313" key="5">
    <source>
        <dbReference type="Proteomes" id="UP000183299"/>
    </source>
</evidence>
<keyword evidence="3" id="KW-0812">Transmembrane</keyword>
<keyword evidence="3" id="KW-1133">Transmembrane helix</keyword>
<keyword evidence="5" id="KW-1185">Reference proteome</keyword>
<accession>A0A1I3Q438</accession>
<evidence type="ECO:0008006" key="6">
    <source>
        <dbReference type="Google" id="ProtNLM"/>
    </source>
</evidence>
<dbReference type="RefSeq" id="WP_066607875.1">
    <property type="nucleotide sequence ID" value="NZ_FORY01000003.1"/>
</dbReference>
<gene>
    <name evidence="4" type="ORF">SAMN04488138_103215</name>
</gene>
<dbReference type="Proteomes" id="UP000183299">
    <property type="component" value="Unassembled WGS sequence"/>
</dbReference>
<evidence type="ECO:0000256" key="1">
    <source>
        <dbReference type="SAM" id="Coils"/>
    </source>
</evidence>
<reference evidence="4 5" key="1">
    <citation type="submission" date="2016-10" db="EMBL/GenBank/DDBJ databases">
        <authorList>
            <person name="de Groot N.N."/>
        </authorList>
    </citation>
    <scope>NUCLEOTIDE SEQUENCE [LARGE SCALE GENOMIC DNA]</scope>
    <source>
        <strain evidence="4 5">CGMCC 1.8891</strain>
    </source>
</reference>
<dbReference type="AlphaFoldDB" id="A0A1I3Q438"/>
<evidence type="ECO:0000313" key="4">
    <source>
        <dbReference type="EMBL" id="SFJ28994.1"/>
    </source>
</evidence>
<feature type="coiled-coil region" evidence="1">
    <location>
        <begin position="101"/>
        <end position="128"/>
    </location>
</feature>
<keyword evidence="3" id="KW-0472">Membrane</keyword>
<name>A0A1I3Q438_9RHOB</name>
<evidence type="ECO:0000256" key="2">
    <source>
        <dbReference type="SAM" id="MobiDB-lite"/>
    </source>
</evidence>
<sequence length="162" mass="18580">MPHATYTYAPAESAQGWLRRAETWLDDKGKGAWIAVMVLGFIFVWPVGLALLAYMIWSKRMFACKHRPHHGPRGRNMHRARAYAAHAAARPSGNSAFDAYKEETLRRLQDEQEQFETFLERLRAAKDKAEFDQFMEDRAKRAAEGHNTAEVETPDVDKTEEA</sequence>
<keyword evidence="1" id="KW-0175">Coiled coil</keyword>
<dbReference type="GeneID" id="98664314"/>
<dbReference type="InterPro" id="IPR021273">
    <property type="entry name" value="DUF2852"/>
</dbReference>
<organism evidence="4 5">
    <name type="scientific">Celeribacter halophilus</name>
    <dbReference type="NCBI Taxonomy" id="576117"/>
    <lineage>
        <taxon>Bacteria</taxon>
        <taxon>Pseudomonadati</taxon>
        <taxon>Pseudomonadota</taxon>
        <taxon>Alphaproteobacteria</taxon>
        <taxon>Rhodobacterales</taxon>
        <taxon>Roseobacteraceae</taxon>
        <taxon>Celeribacter</taxon>
    </lineage>
</organism>
<proteinExistence type="predicted"/>
<feature type="region of interest" description="Disordered" evidence="2">
    <location>
        <begin position="137"/>
        <end position="162"/>
    </location>
</feature>